<accession>G7E3B4</accession>
<evidence type="ECO:0000313" key="1">
    <source>
        <dbReference type="EMBL" id="GAA97324.1"/>
    </source>
</evidence>
<proteinExistence type="predicted"/>
<dbReference type="AlphaFoldDB" id="G7E3B4"/>
<evidence type="ECO:0000313" key="2">
    <source>
        <dbReference type="Proteomes" id="UP000009131"/>
    </source>
</evidence>
<reference evidence="1 2" key="1">
    <citation type="journal article" date="2011" name="J. Gen. Appl. Microbiol.">
        <title>Draft genome sequencing of the enigmatic basidiomycete Mixia osmundae.</title>
        <authorList>
            <person name="Nishida H."/>
            <person name="Nagatsuka Y."/>
            <person name="Sugiyama J."/>
        </authorList>
    </citation>
    <scope>NUCLEOTIDE SEQUENCE [LARGE SCALE GENOMIC DNA]</scope>
    <source>
        <strain evidence="2">CBS 9802 / IAM 14324 / JCM 22182 / KY 12970</strain>
    </source>
</reference>
<comment type="caution">
    <text evidence="1">The sequence shown here is derived from an EMBL/GenBank/DDBJ whole genome shotgun (WGS) entry which is preliminary data.</text>
</comment>
<keyword evidence="2" id="KW-1185">Reference proteome</keyword>
<gene>
    <name evidence="1" type="primary">Mo04002</name>
    <name evidence="1" type="ORF">E5Q_04002</name>
</gene>
<dbReference type="HOGENOM" id="CLU_2543066_0_0_1"/>
<protein>
    <submittedName>
        <fullName evidence="1">Uncharacterized protein</fullName>
    </submittedName>
</protein>
<dbReference type="EMBL" id="BABT02000119">
    <property type="protein sequence ID" value="GAA97324.1"/>
    <property type="molecule type" value="Genomic_DNA"/>
</dbReference>
<organism evidence="1 2">
    <name type="scientific">Mixia osmundae (strain CBS 9802 / IAM 14324 / JCM 22182 / KY 12970)</name>
    <dbReference type="NCBI Taxonomy" id="764103"/>
    <lineage>
        <taxon>Eukaryota</taxon>
        <taxon>Fungi</taxon>
        <taxon>Dikarya</taxon>
        <taxon>Basidiomycota</taxon>
        <taxon>Pucciniomycotina</taxon>
        <taxon>Mixiomycetes</taxon>
        <taxon>Mixiales</taxon>
        <taxon>Mixiaceae</taxon>
        <taxon>Mixia</taxon>
    </lineage>
</organism>
<dbReference type="InParanoid" id="G7E3B4"/>
<dbReference type="Proteomes" id="UP000009131">
    <property type="component" value="Unassembled WGS sequence"/>
</dbReference>
<dbReference type="RefSeq" id="XP_014567927.1">
    <property type="nucleotide sequence ID" value="XM_014712441.1"/>
</dbReference>
<sequence>MPKVRAQITELRFVNGCTTNTVSRAYDYPVRLMPIFAGRLGCSGGGCNDSAAIGACRACKGERYLATTLIQTALGPRVSSGQL</sequence>
<name>G7E3B4_MIXOS</name>
<reference evidence="1 2" key="2">
    <citation type="journal article" date="2012" name="Open Biol.">
        <title>Characteristics of nucleosomes and linker DNA regions on the genome of the basidiomycete Mixia osmundae revealed by mono- and dinucleosome mapping.</title>
        <authorList>
            <person name="Nishida H."/>
            <person name="Kondo S."/>
            <person name="Matsumoto T."/>
            <person name="Suzuki Y."/>
            <person name="Yoshikawa H."/>
            <person name="Taylor T.D."/>
            <person name="Sugiyama J."/>
        </authorList>
    </citation>
    <scope>NUCLEOTIDE SEQUENCE [LARGE SCALE GENOMIC DNA]</scope>
    <source>
        <strain evidence="2">CBS 9802 / IAM 14324 / JCM 22182 / KY 12970</strain>
    </source>
</reference>